<protein>
    <submittedName>
        <fullName evidence="1">Uncharacterized protein</fullName>
    </submittedName>
</protein>
<organism evidence="1 2">
    <name type="scientific">Candidatus Tenderia electrophaga</name>
    <dbReference type="NCBI Taxonomy" id="1748243"/>
    <lineage>
        <taxon>Bacteria</taxon>
        <taxon>Pseudomonadati</taxon>
        <taxon>Pseudomonadota</taxon>
        <taxon>Gammaproteobacteria</taxon>
        <taxon>Candidatus Tenderiales</taxon>
        <taxon>Candidatus Tenderiaceae</taxon>
        <taxon>Candidatus Tenderia</taxon>
    </lineage>
</organism>
<sequence>MPVSRVDDVPVYEQRGDVIEANLYNLWRRAKLRFATPLRLEFDELPGIAMILERSEWACVNGQQNDLPLLAWVEFEDQGRDSLHTPVPCKLNYYHYAASKYRGRVLQLMAMALERQLHEDDKDA</sequence>
<evidence type="ECO:0000313" key="1">
    <source>
        <dbReference type="EMBL" id="ALP51851.1"/>
    </source>
</evidence>
<accession>A0A0S2T9K0</accession>
<dbReference type="KEGG" id="tee:Tel_01125"/>
<name>A0A0S2T9K0_9GAMM</name>
<dbReference type="EMBL" id="CP013099">
    <property type="protein sequence ID" value="ALP51851.1"/>
    <property type="molecule type" value="Genomic_DNA"/>
</dbReference>
<keyword evidence="2" id="KW-1185">Reference proteome</keyword>
<evidence type="ECO:0000313" key="2">
    <source>
        <dbReference type="Proteomes" id="UP000055136"/>
    </source>
</evidence>
<dbReference type="AlphaFoldDB" id="A0A0S2T9K0"/>
<gene>
    <name evidence="1" type="ORF">Tel_01125</name>
</gene>
<dbReference type="Proteomes" id="UP000055136">
    <property type="component" value="Chromosome"/>
</dbReference>
<proteinExistence type="predicted"/>
<reference evidence="1" key="1">
    <citation type="submission" date="2015-10" db="EMBL/GenBank/DDBJ databases">
        <title>Description of Candidatus Tenderia electrophaga gen. nov, sp. nov., an Uncultivated Electroautotroph from a Biocathode Enrichment.</title>
        <authorList>
            <person name="Eddie B.J."/>
            <person name="Malanoski A.P."/>
            <person name="Wang Z."/>
            <person name="Hall R.J."/>
            <person name="Oh S.D."/>
            <person name="Heiner C."/>
            <person name="Lin B."/>
            <person name="Strycharz-Glaven S.M."/>
        </authorList>
    </citation>
    <scope>NUCLEOTIDE SEQUENCE [LARGE SCALE GENOMIC DNA]</scope>
    <source>
        <strain evidence="1">NRL1</strain>
    </source>
</reference>